<dbReference type="AlphaFoldDB" id="A0A4Y7RUM7"/>
<accession>A0A4Y7RUM7</accession>
<comment type="caution">
    <text evidence="1">The sequence shown here is derived from an EMBL/GenBank/DDBJ whole genome shotgun (WGS) entry which is preliminary data.</text>
</comment>
<sequence>MDRMKSHGAAPLVPLTVFTVAVVSHDMTGRTYRNAIFIKGKITVTRKIAGGSFV</sequence>
<name>A0A4Y7RUM7_9FIRM</name>
<dbReference type="EMBL" id="QFFZ01000007">
    <property type="protein sequence ID" value="TEB12439.1"/>
    <property type="molecule type" value="Genomic_DNA"/>
</dbReference>
<evidence type="ECO:0000313" key="1">
    <source>
        <dbReference type="EMBL" id="TEB12439.1"/>
    </source>
</evidence>
<reference evidence="1 2" key="1">
    <citation type="journal article" date="2018" name="Environ. Microbiol.">
        <title>Novel energy conservation strategies and behaviour of Pelotomaculum schinkii driving syntrophic propionate catabolism.</title>
        <authorList>
            <person name="Hidalgo-Ahumada C.A.P."/>
            <person name="Nobu M.K."/>
            <person name="Narihiro T."/>
            <person name="Tamaki H."/>
            <person name="Liu W.T."/>
            <person name="Kamagata Y."/>
            <person name="Stams A.J.M."/>
            <person name="Imachi H."/>
            <person name="Sousa D.Z."/>
        </authorList>
    </citation>
    <scope>NUCLEOTIDE SEQUENCE [LARGE SCALE GENOMIC DNA]</scope>
    <source>
        <strain evidence="1 2">MGP</strain>
    </source>
</reference>
<organism evidence="1 2">
    <name type="scientific">Pelotomaculum propionicicum</name>
    <dbReference type="NCBI Taxonomy" id="258475"/>
    <lineage>
        <taxon>Bacteria</taxon>
        <taxon>Bacillati</taxon>
        <taxon>Bacillota</taxon>
        <taxon>Clostridia</taxon>
        <taxon>Eubacteriales</taxon>
        <taxon>Desulfotomaculaceae</taxon>
        <taxon>Pelotomaculum</taxon>
    </lineage>
</organism>
<protein>
    <submittedName>
        <fullName evidence="1">Uncharacterized protein</fullName>
    </submittedName>
</protein>
<evidence type="ECO:0000313" key="2">
    <source>
        <dbReference type="Proteomes" id="UP000297597"/>
    </source>
</evidence>
<gene>
    <name evidence="1" type="ORF">Pmgp_01056</name>
</gene>
<dbReference type="RefSeq" id="WP_192902794.1">
    <property type="nucleotide sequence ID" value="NZ_QFFZ01000007.1"/>
</dbReference>
<keyword evidence="2" id="KW-1185">Reference proteome</keyword>
<proteinExistence type="predicted"/>
<dbReference type="Proteomes" id="UP000297597">
    <property type="component" value="Unassembled WGS sequence"/>
</dbReference>